<dbReference type="Pfam" id="PF00293">
    <property type="entry name" value="NUDIX"/>
    <property type="match status" value="1"/>
</dbReference>
<evidence type="ECO:0000313" key="8">
    <source>
        <dbReference type="EMBL" id="SDZ29995.1"/>
    </source>
</evidence>
<protein>
    <submittedName>
        <fullName evidence="8">8-oxo-dGTP diphosphatase</fullName>
    </submittedName>
</protein>
<evidence type="ECO:0000256" key="4">
    <source>
        <dbReference type="ARBA" id="ARBA00022801"/>
    </source>
</evidence>
<dbReference type="PANTHER" id="PTHR43758:SF8">
    <property type="entry name" value="8-OXO-DGTP DIPHOSPHATASE YTKD-RELATED"/>
    <property type="match status" value="1"/>
</dbReference>
<dbReference type="InterPro" id="IPR015797">
    <property type="entry name" value="NUDIX_hydrolase-like_dom_sf"/>
</dbReference>
<reference evidence="9" key="1">
    <citation type="submission" date="2016-10" db="EMBL/GenBank/DDBJ databases">
        <authorList>
            <person name="Varghese N."/>
            <person name="Submissions S."/>
        </authorList>
    </citation>
    <scope>NUCLEOTIDE SEQUENCE [LARGE SCALE GENOMIC DNA]</scope>
    <source>
        <strain evidence="9">SP</strain>
    </source>
</reference>
<dbReference type="SUPFAM" id="SSF55811">
    <property type="entry name" value="Nudix"/>
    <property type="match status" value="1"/>
</dbReference>
<organism evidence="8 9">
    <name type="scientific">Evansella caseinilytica</name>
    <dbReference type="NCBI Taxonomy" id="1503961"/>
    <lineage>
        <taxon>Bacteria</taxon>
        <taxon>Bacillati</taxon>
        <taxon>Bacillota</taxon>
        <taxon>Bacilli</taxon>
        <taxon>Bacillales</taxon>
        <taxon>Bacillaceae</taxon>
        <taxon>Evansella</taxon>
    </lineage>
</organism>
<dbReference type="GO" id="GO:0005737">
    <property type="term" value="C:cytoplasm"/>
    <property type="evidence" value="ECO:0007669"/>
    <property type="project" value="TreeGrafter"/>
</dbReference>
<evidence type="ECO:0000256" key="1">
    <source>
        <dbReference type="ARBA" id="ARBA00001946"/>
    </source>
</evidence>
<comment type="cofactor">
    <cofactor evidence="1">
        <name>Mg(2+)</name>
        <dbReference type="ChEBI" id="CHEBI:18420"/>
    </cofactor>
</comment>
<evidence type="ECO:0000259" key="7">
    <source>
        <dbReference type="PROSITE" id="PS51462"/>
    </source>
</evidence>
<evidence type="ECO:0000256" key="5">
    <source>
        <dbReference type="ARBA" id="ARBA00022842"/>
    </source>
</evidence>
<dbReference type="GO" id="GO:0016818">
    <property type="term" value="F:hydrolase activity, acting on acid anhydrides, in phosphorus-containing anhydrides"/>
    <property type="evidence" value="ECO:0007669"/>
    <property type="project" value="TreeGrafter"/>
</dbReference>
<dbReference type="PANTHER" id="PTHR43758">
    <property type="entry name" value="7,8-DIHYDRO-8-OXOGUANINE TRIPHOSPHATASE"/>
    <property type="match status" value="1"/>
</dbReference>
<dbReference type="PROSITE" id="PS00893">
    <property type="entry name" value="NUDIX_BOX"/>
    <property type="match status" value="1"/>
</dbReference>
<feature type="domain" description="Nudix hydrolase" evidence="7">
    <location>
        <begin position="1"/>
        <end position="132"/>
    </location>
</feature>
<keyword evidence="4 6" id="KW-0378">Hydrolase</keyword>
<dbReference type="GO" id="GO:0046872">
    <property type="term" value="F:metal ion binding"/>
    <property type="evidence" value="ECO:0007669"/>
    <property type="project" value="UniProtKB-KW"/>
</dbReference>
<evidence type="ECO:0000256" key="6">
    <source>
        <dbReference type="RuleBase" id="RU003476"/>
    </source>
</evidence>
<sequence>MWIICRYRDRWLLTEHAARGLEFPGGKVEPGEKTEEAAIREVYEETGGKVNELHYIGQYKVEGKNETVIKNVYFAAITELVTKDNYLETKGPRLIAALPNNLRINKEYSFIMKDDVLKHSLEEVARKYGPGV</sequence>
<dbReference type="STRING" id="1503961.SAMN05421736_10996"/>
<dbReference type="Gene3D" id="3.90.79.10">
    <property type="entry name" value="Nucleoside Triphosphate Pyrophosphohydrolase"/>
    <property type="match status" value="1"/>
</dbReference>
<keyword evidence="5" id="KW-0460">Magnesium</keyword>
<dbReference type="AlphaFoldDB" id="A0A1H3RXH3"/>
<proteinExistence type="inferred from homology"/>
<accession>A0A1H3RXH3</accession>
<dbReference type="InterPro" id="IPR020084">
    <property type="entry name" value="NUDIX_hydrolase_CS"/>
</dbReference>
<evidence type="ECO:0000313" key="9">
    <source>
        <dbReference type="Proteomes" id="UP000198935"/>
    </source>
</evidence>
<evidence type="ECO:0000256" key="3">
    <source>
        <dbReference type="ARBA" id="ARBA00022723"/>
    </source>
</evidence>
<dbReference type="EMBL" id="FNPI01000009">
    <property type="protein sequence ID" value="SDZ29995.1"/>
    <property type="molecule type" value="Genomic_DNA"/>
</dbReference>
<dbReference type="InterPro" id="IPR014078">
    <property type="entry name" value="Nudix_YtkD"/>
</dbReference>
<dbReference type="NCBIfam" id="TIGR02705">
    <property type="entry name" value="nudix_YtkD"/>
    <property type="match status" value="1"/>
</dbReference>
<dbReference type="InterPro" id="IPR000086">
    <property type="entry name" value="NUDIX_hydrolase_dom"/>
</dbReference>
<keyword evidence="9" id="KW-1185">Reference proteome</keyword>
<comment type="similarity">
    <text evidence="2 6">Belongs to the Nudix hydrolase family.</text>
</comment>
<dbReference type="CDD" id="cd04665">
    <property type="entry name" value="NUDIX_RppH"/>
    <property type="match status" value="1"/>
</dbReference>
<dbReference type="PRINTS" id="PR00502">
    <property type="entry name" value="NUDIXFAMILY"/>
</dbReference>
<keyword evidence="3" id="KW-0479">Metal-binding</keyword>
<dbReference type="PROSITE" id="PS51462">
    <property type="entry name" value="NUDIX"/>
    <property type="match status" value="1"/>
</dbReference>
<evidence type="ECO:0000256" key="2">
    <source>
        <dbReference type="ARBA" id="ARBA00005582"/>
    </source>
</evidence>
<name>A0A1H3RXH3_9BACI</name>
<gene>
    <name evidence="8" type="ORF">SAMN05421736_10996</name>
</gene>
<dbReference type="Proteomes" id="UP000198935">
    <property type="component" value="Unassembled WGS sequence"/>
</dbReference>
<dbReference type="InterPro" id="IPR020476">
    <property type="entry name" value="Nudix_hydrolase"/>
</dbReference>